<organism evidence="2 3">
    <name type="scientific">Pyxidicoccus parkwayensis</name>
    <dbReference type="NCBI Taxonomy" id="2813578"/>
    <lineage>
        <taxon>Bacteria</taxon>
        <taxon>Pseudomonadati</taxon>
        <taxon>Myxococcota</taxon>
        <taxon>Myxococcia</taxon>
        <taxon>Myxococcales</taxon>
        <taxon>Cystobacterineae</taxon>
        <taxon>Myxococcaceae</taxon>
        <taxon>Pyxidicoccus</taxon>
    </lineage>
</organism>
<dbReference type="Proteomes" id="UP000662747">
    <property type="component" value="Chromosome"/>
</dbReference>
<gene>
    <name evidence="2" type="ORF">JY651_43500</name>
</gene>
<sequence length="488" mass="52333">MNPHESSSRRRRGALFAVVCVLGASTGALTGCKQTERVTTTDPGEAVVTTALDAGGAADAGSVGSAADAGGITLSPTIPPDVDVPQGKPTLADLQHDFDTYSWNTFIATNWPVGADGGVDPHQQPGQHGDNATVWEGWMPATSIFLPGGAPPPAWGAPPVLPAICKGKLEPGEKFLTQIGKTPGLLSESVQPFDTGPLLDQEGNYTRFEILVNKVMFDQIVAQQLYSKAGQQRFDKPANFTCGNASTGEQGAIMVKAAWKPLENPADAARFHTAKALVYTPASENPKIKESCTKQLMGLVGFHVAHKTQGAAQWIWSTFEHVDNVPTEEQVKSGTLKASYNYYDPACKDCAVNKTPPRPWDPNKKIIVNGKVFKSQIVRVDVRPQLMQDSARVHNEEARALLAGVNSASVWTNYELISTQWPTVAGDCNTAELQDGSPAPQFLGNTTLETYIQGKVPNVSSSCIRCHNNAAMTTAKSSDFTYLLERAQ</sequence>
<name>A0ABX7NST1_9BACT</name>
<keyword evidence="1" id="KW-0732">Signal</keyword>
<evidence type="ECO:0000313" key="3">
    <source>
        <dbReference type="Proteomes" id="UP000662747"/>
    </source>
</evidence>
<dbReference type="EMBL" id="CP071090">
    <property type="protein sequence ID" value="QSQ21941.1"/>
    <property type="molecule type" value="Genomic_DNA"/>
</dbReference>
<feature type="chain" id="PRO_5047034595" description="Lipoprotein" evidence="1">
    <location>
        <begin position="31"/>
        <end position="488"/>
    </location>
</feature>
<protein>
    <recommendedName>
        <fullName evidence="4">Lipoprotein</fullName>
    </recommendedName>
</protein>
<accession>A0ABX7NST1</accession>
<evidence type="ECO:0000256" key="1">
    <source>
        <dbReference type="SAM" id="SignalP"/>
    </source>
</evidence>
<feature type="signal peptide" evidence="1">
    <location>
        <begin position="1"/>
        <end position="30"/>
    </location>
</feature>
<reference evidence="2 3" key="1">
    <citation type="submission" date="2021-02" db="EMBL/GenBank/DDBJ databases">
        <title>De Novo genome assembly of isolated myxobacteria.</title>
        <authorList>
            <person name="Stevens D.C."/>
        </authorList>
    </citation>
    <scope>NUCLEOTIDE SEQUENCE [LARGE SCALE GENOMIC DNA]</scope>
    <source>
        <strain evidence="3">SCPEA02</strain>
    </source>
</reference>
<evidence type="ECO:0000313" key="2">
    <source>
        <dbReference type="EMBL" id="QSQ21941.1"/>
    </source>
</evidence>
<proteinExistence type="predicted"/>
<dbReference type="RefSeq" id="WP_206723518.1">
    <property type="nucleotide sequence ID" value="NZ_CP071090.1"/>
</dbReference>
<evidence type="ECO:0008006" key="4">
    <source>
        <dbReference type="Google" id="ProtNLM"/>
    </source>
</evidence>
<keyword evidence="3" id="KW-1185">Reference proteome</keyword>